<dbReference type="InterPro" id="IPR002638">
    <property type="entry name" value="Quinolinate_PRibosylTrfase_C"/>
</dbReference>
<evidence type="ECO:0000313" key="14">
    <source>
        <dbReference type="Proteomes" id="UP000035037"/>
    </source>
</evidence>
<comment type="caution">
    <text evidence="13">The sequence shown here is derived from an EMBL/GenBank/DDBJ whole genome shotgun (WGS) entry which is preliminary data.</text>
</comment>
<name>A0A0G8AXX1_9SYNE</name>
<comment type="function">
    <text evidence="1">Involved in the catabolism of quinolinic acid (QA).</text>
</comment>
<organism evidence="13 14">
    <name type="scientific">Candidatus Synechococcus spongiarum 15L</name>
    <dbReference type="NCBI Taxonomy" id="1608419"/>
    <lineage>
        <taxon>Bacteria</taxon>
        <taxon>Bacillati</taxon>
        <taxon>Cyanobacteriota</taxon>
        <taxon>Cyanophyceae</taxon>
        <taxon>Synechococcales</taxon>
        <taxon>Synechococcaceae</taxon>
        <taxon>Synechococcus</taxon>
    </lineage>
</organism>
<dbReference type="FunFam" id="3.20.20.70:FF:000030">
    <property type="entry name" value="Nicotinate-nucleotide pyrophosphorylase, carboxylating"/>
    <property type="match status" value="1"/>
</dbReference>
<accession>A0A0G8AXX1</accession>
<dbReference type="Pfam" id="PF02749">
    <property type="entry name" value="QRPTase_N"/>
    <property type="match status" value="1"/>
</dbReference>
<dbReference type="InterPro" id="IPR004393">
    <property type="entry name" value="NadC"/>
</dbReference>
<dbReference type="EC" id="2.4.2.19" evidence="4"/>
<dbReference type="GO" id="GO:0009435">
    <property type="term" value="P:NAD+ biosynthetic process"/>
    <property type="evidence" value="ECO:0007669"/>
    <property type="project" value="UniProtKB-UniPathway"/>
</dbReference>
<comment type="catalytic activity">
    <reaction evidence="9">
        <text>nicotinate beta-D-ribonucleotide + CO2 + diphosphate = quinolinate + 5-phospho-alpha-D-ribose 1-diphosphate + 2 H(+)</text>
        <dbReference type="Rhea" id="RHEA:12733"/>
        <dbReference type="ChEBI" id="CHEBI:15378"/>
        <dbReference type="ChEBI" id="CHEBI:16526"/>
        <dbReference type="ChEBI" id="CHEBI:29959"/>
        <dbReference type="ChEBI" id="CHEBI:33019"/>
        <dbReference type="ChEBI" id="CHEBI:57502"/>
        <dbReference type="ChEBI" id="CHEBI:58017"/>
        <dbReference type="EC" id="2.4.2.19"/>
    </reaction>
</comment>
<dbReference type="Gene3D" id="3.90.1170.20">
    <property type="entry name" value="Quinolinate phosphoribosyl transferase, N-terminal domain"/>
    <property type="match status" value="1"/>
</dbReference>
<dbReference type="NCBIfam" id="TIGR00078">
    <property type="entry name" value="nadC"/>
    <property type="match status" value="1"/>
</dbReference>
<dbReference type="PATRIC" id="fig|1608419.3.peg.2061"/>
<reference evidence="13 14" key="2">
    <citation type="submission" date="2015-05" db="EMBL/GenBank/DDBJ databases">
        <title>Lifestyle Evolution in Cyanobacterial Symbionts of Sponges.</title>
        <authorList>
            <person name="Burgsdorf I."/>
            <person name="Slaby B.M."/>
            <person name="Handley K.M."/>
            <person name="Haber M."/>
            <person name="Blom J."/>
            <person name="Marshall C.W."/>
            <person name="Gilbert J.A."/>
            <person name="Hentschel U."/>
            <person name="Steindler L."/>
        </authorList>
    </citation>
    <scope>NUCLEOTIDE SEQUENCE [LARGE SCALE GENOMIC DNA]</scope>
    <source>
        <strain evidence="13">15L</strain>
    </source>
</reference>
<evidence type="ECO:0000256" key="9">
    <source>
        <dbReference type="ARBA" id="ARBA00047445"/>
    </source>
</evidence>
<protein>
    <recommendedName>
        <fullName evidence="4">nicotinate-nucleotide diphosphorylase (carboxylating)</fullName>
        <ecNumber evidence="4">2.4.2.19</ecNumber>
    </recommendedName>
    <alternativeName>
        <fullName evidence="8">Quinolinate phosphoribosyltransferase [decarboxylating]</fullName>
    </alternativeName>
</protein>
<dbReference type="UniPathway" id="UPA00253">
    <property type="reaction ID" value="UER00331"/>
</dbReference>
<dbReference type="AlphaFoldDB" id="A0A0G8AXX1"/>
<proteinExistence type="inferred from homology"/>
<keyword evidence="5" id="KW-0662">Pyridine nucleotide biosynthesis</keyword>
<evidence type="ECO:0000259" key="11">
    <source>
        <dbReference type="Pfam" id="PF01729"/>
    </source>
</evidence>
<evidence type="ECO:0000256" key="7">
    <source>
        <dbReference type="ARBA" id="ARBA00022679"/>
    </source>
</evidence>
<evidence type="ECO:0000313" key="13">
    <source>
        <dbReference type="EMBL" id="KKZ13883.1"/>
    </source>
</evidence>
<dbReference type="PIRSF" id="PIRSF006250">
    <property type="entry name" value="NadC_ModD"/>
    <property type="match status" value="1"/>
</dbReference>
<dbReference type="SUPFAM" id="SSF51690">
    <property type="entry name" value="Nicotinate/Quinolinate PRTase C-terminal domain-like"/>
    <property type="match status" value="1"/>
</dbReference>
<feature type="domain" description="Quinolinate phosphoribosyl transferase N-terminal" evidence="12">
    <location>
        <begin position="30"/>
        <end position="106"/>
    </location>
</feature>
<feature type="domain" description="Quinolinate phosphoribosyl transferase C-terminal" evidence="11">
    <location>
        <begin position="108"/>
        <end position="279"/>
    </location>
</feature>
<dbReference type="GO" id="GO:0034213">
    <property type="term" value="P:quinolinate catabolic process"/>
    <property type="evidence" value="ECO:0007669"/>
    <property type="project" value="TreeGrafter"/>
</dbReference>
<keyword evidence="7 10" id="KW-0808">Transferase</keyword>
<evidence type="ECO:0000256" key="2">
    <source>
        <dbReference type="ARBA" id="ARBA00004893"/>
    </source>
</evidence>
<dbReference type="InterPro" id="IPR037128">
    <property type="entry name" value="Quinolinate_PRibosylTase_N_sf"/>
</dbReference>
<evidence type="ECO:0000256" key="5">
    <source>
        <dbReference type="ARBA" id="ARBA00022642"/>
    </source>
</evidence>
<reference evidence="13 14" key="1">
    <citation type="submission" date="2015-02" db="EMBL/GenBank/DDBJ databases">
        <authorList>
            <person name="Slaby B."/>
            <person name="Hentschel U."/>
        </authorList>
    </citation>
    <scope>NUCLEOTIDE SEQUENCE [LARGE SCALE GENOMIC DNA]</scope>
    <source>
        <strain evidence="13">15L</strain>
    </source>
</reference>
<evidence type="ECO:0000256" key="10">
    <source>
        <dbReference type="PIRNR" id="PIRNR006250"/>
    </source>
</evidence>
<dbReference type="Pfam" id="PF01729">
    <property type="entry name" value="QRPTase_C"/>
    <property type="match status" value="1"/>
</dbReference>
<dbReference type="InterPro" id="IPR036068">
    <property type="entry name" value="Nicotinate_pribotase-like_C"/>
</dbReference>
<dbReference type="STRING" id="431041.FLM9_1292"/>
<comment type="pathway">
    <text evidence="2">Cofactor biosynthesis; NAD(+) biosynthesis; nicotinate D-ribonucleotide from quinolinate: step 1/1.</text>
</comment>
<dbReference type="Gene3D" id="3.20.20.70">
    <property type="entry name" value="Aldolase class I"/>
    <property type="match status" value="1"/>
</dbReference>
<dbReference type="InterPro" id="IPR013785">
    <property type="entry name" value="Aldolase_TIM"/>
</dbReference>
<dbReference type="SUPFAM" id="SSF54675">
    <property type="entry name" value="Nicotinate/Quinolinate PRTase N-terminal domain-like"/>
    <property type="match status" value="1"/>
</dbReference>
<gene>
    <name evidence="13" type="ORF">TQ37_03110</name>
</gene>
<evidence type="ECO:0000256" key="4">
    <source>
        <dbReference type="ARBA" id="ARBA00011944"/>
    </source>
</evidence>
<dbReference type="InterPro" id="IPR022412">
    <property type="entry name" value="Quinolinate_PRibosylTrfase_N"/>
</dbReference>
<dbReference type="Proteomes" id="UP000035037">
    <property type="component" value="Unassembled WGS sequence"/>
</dbReference>
<dbReference type="GO" id="GO:0005737">
    <property type="term" value="C:cytoplasm"/>
    <property type="evidence" value="ECO:0007669"/>
    <property type="project" value="TreeGrafter"/>
</dbReference>
<dbReference type="EMBL" id="JYFQ01000065">
    <property type="protein sequence ID" value="KKZ13883.1"/>
    <property type="molecule type" value="Genomic_DNA"/>
</dbReference>
<keyword evidence="6 10" id="KW-0328">Glycosyltransferase</keyword>
<evidence type="ECO:0000259" key="12">
    <source>
        <dbReference type="Pfam" id="PF02749"/>
    </source>
</evidence>
<evidence type="ECO:0000256" key="1">
    <source>
        <dbReference type="ARBA" id="ARBA00003237"/>
    </source>
</evidence>
<dbReference type="GO" id="GO:0004514">
    <property type="term" value="F:nicotinate-nucleotide diphosphorylase (carboxylating) activity"/>
    <property type="evidence" value="ECO:0007669"/>
    <property type="project" value="UniProtKB-EC"/>
</dbReference>
<dbReference type="CDD" id="cd01572">
    <property type="entry name" value="QPRTase"/>
    <property type="match status" value="1"/>
</dbReference>
<evidence type="ECO:0000256" key="6">
    <source>
        <dbReference type="ARBA" id="ARBA00022676"/>
    </source>
</evidence>
<evidence type="ECO:0000256" key="3">
    <source>
        <dbReference type="ARBA" id="ARBA00009400"/>
    </source>
</evidence>
<dbReference type="InterPro" id="IPR027277">
    <property type="entry name" value="NadC/ModD"/>
</dbReference>
<dbReference type="PANTHER" id="PTHR32179">
    <property type="entry name" value="NICOTINATE-NUCLEOTIDE PYROPHOSPHORYLASE [CARBOXYLATING]"/>
    <property type="match status" value="1"/>
</dbReference>
<comment type="similarity">
    <text evidence="3 10">Belongs to the NadC/ModD family.</text>
</comment>
<evidence type="ECO:0000256" key="8">
    <source>
        <dbReference type="ARBA" id="ARBA00033102"/>
    </source>
</evidence>
<dbReference type="PANTHER" id="PTHR32179:SF3">
    <property type="entry name" value="NICOTINATE-NUCLEOTIDE PYROPHOSPHORYLASE [CARBOXYLATING]"/>
    <property type="match status" value="1"/>
</dbReference>
<sequence length="297" mass="31734">MSWTPELRHSLERWLQEDLGRGDLSGAAVGDGQGCAVWRAKEPGRFCGGPLAVELFRLLNPAVRVQVLMADGEDVIPGTELLRLHGPAAALLAGERVALNLAMRLSGVATATAHLVDQLAGSGIHLVDTRKTTPGLRILEKYAVRCGGGLNHRMGLDDAVMLKENHLAWAGGVVPALQRVRTQAPWPVAVIVEAETEAEAQAAVGAGADGVLLDEFTPEAVAELAPKLRHTARQRGKTLVLEVSGVRPGQLRAYVSCDVDLISISAPVTRSPWLDLAMRHEGRLVRPAAGRLRTQGR</sequence>